<dbReference type="Proteomes" id="UP001064632">
    <property type="component" value="Chromosome"/>
</dbReference>
<evidence type="ECO:0000313" key="2">
    <source>
        <dbReference type="Proteomes" id="UP001064632"/>
    </source>
</evidence>
<dbReference type="Gene3D" id="2.60.120.260">
    <property type="entry name" value="Galactose-binding domain-like"/>
    <property type="match status" value="1"/>
</dbReference>
<dbReference type="EMBL" id="CP104694">
    <property type="protein sequence ID" value="UXI70165.1"/>
    <property type="molecule type" value="Genomic_DNA"/>
</dbReference>
<accession>A0ABY6BP41</accession>
<gene>
    <name evidence="1" type="ORF">N4264_11195</name>
</gene>
<reference evidence="1" key="1">
    <citation type="submission" date="2022-09" db="EMBL/GenBank/DDBJ databases">
        <title>Tahibacter sp. nov., isolated from a fresh water.</title>
        <authorList>
            <person name="Baek J.H."/>
            <person name="Lee J.K."/>
            <person name="Kim J.M."/>
            <person name="Jeon C.O."/>
        </authorList>
    </citation>
    <scope>NUCLEOTIDE SEQUENCE</scope>
    <source>
        <strain evidence="1">W38</strain>
    </source>
</reference>
<dbReference type="SUPFAM" id="SSF51126">
    <property type="entry name" value="Pectin lyase-like"/>
    <property type="match status" value="1"/>
</dbReference>
<organism evidence="1 2">
    <name type="scientific">Tahibacter amnicola</name>
    <dbReference type="NCBI Taxonomy" id="2976241"/>
    <lineage>
        <taxon>Bacteria</taxon>
        <taxon>Pseudomonadati</taxon>
        <taxon>Pseudomonadota</taxon>
        <taxon>Gammaproteobacteria</taxon>
        <taxon>Lysobacterales</taxon>
        <taxon>Rhodanobacteraceae</taxon>
        <taxon>Tahibacter</taxon>
    </lineage>
</organism>
<keyword evidence="2" id="KW-1185">Reference proteome</keyword>
<dbReference type="NCBIfam" id="NF041518">
    <property type="entry name" value="choice_anch_Q"/>
    <property type="match status" value="1"/>
</dbReference>
<proteinExistence type="predicted"/>
<name>A0ABY6BP41_9GAMM</name>
<dbReference type="SMART" id="SM00710">
    <property type="entry name" value="PbH1"/>
    <property type="match status" value="5"/>
</dbReference>
<dbReference type="RefSeq" id="WP_261697116.1">
    <property type="nucleotide sequence ID" value="NZ_CP104694.1"/>
</dbReference>
<dbReference type="InterPro" id="IPR011050">
    <property type="entry name" value="Pectin_lyase_fold/virulence"/>
</dbReference>
<dbReference type="InterPro" id="IPR006626">
    <property type="entry name" value="PbH1"/>
</dbReference>
<dbReference type="InterPro" id="IPR059226">
    <property type="entry name" value="Choice_anch_Q_dom"/>
</dbReference>
<sequence>MQRQWRRLASMGWVVGLLFTGWVSAYEVQGLGTASLVGADATDRNGDGDESCVIAGNSPLECGFDATFAANNEAAFSNGSNGGERAFNVFDNAVGAFDHKWCCDSPSQGIDDPATAENESGSLYVQAIFAAPIVLRAFTITTGNDIQPGRDPDIWKIQGSVDGQVYTDIYSYSQDGVSPFSAPNQVLLFRAGSDYVTPPAYRYIRYRVFSTTGDGNTDGTEHHLGELEFFDEPLNPQTIHIDGSCTLHDAILAANTGTAVGNCPSGSRVKDTLVLDAEVTVQAADTAAVAAAHDGHTQLLQGARAGLPDITRSLVIRAGQHTRLRRDPALGCDDADPDAFRLLTSTAALTLQGLTIENGCVAPAGTGDVGGGALLVSDASLTLEGVTFRNNQARSASSAASGGSATSSAQGGAVWISGEGDSTISGSRFEGNSVLGGTASDSGGRADGAGLFAESGPGSVIVDTLFIGNRATGGNVELSRGVAGGPTGGFATGGAFRWQGTRLQLQRVIARDNVTQGGLGFSNGGDAAGTIHVEYTPTQVTDLLLENNQVIGGNATGRAGNAVGGGFVGLVSVGERITAAGNLAQGGSAQGSGNATGGGLVILAGDDRRGIAPLGQPGPVLRNITLSGNRAVARSGIASGSARGGGLYIENGFQALLQHVTAIDNQVTTMPGMSTGTLHGAGISTDGDVGLGHSILRGNTATVGSNAPAASDCAGLGANGVVLSLGYNRIEGAAAGCAVNQPTDQLGVSIPLATLADNGCETRLPDGQCLPTLALLPTSTAAIDAGACQASGVIQDARGMHRPIDVDGVGDGADDCDIGAFEYAADDVLFRNGFQ</sequence>
<evidence type="ECO:0000313" key="1">
    <source>
        <dbReference type="EMBL" id="UXI70165.1"/>
    </source>
</evidence>
<protein>
    <submittedName>
        <fullName evidence="1">Right-handed parallel beta-helix repeat-containing protein</fullName>
    </submittedName>
</protein>